<protein>
    <recommendedName>
        <fullName evidence="3">Reverse transcriptase domain-containing protein</fullName>
    </recommendedName>
</protein>
<evidence type="ECO:0000313" key="1">
    <source>
        <dbReference type="EMBL" id="RDY08241.1"/>
    </source>
</evidence>
<feature type="non-terminal residue" evidence="1">
    <location>
        <position position="179"/>
    </location>
</feature>
<organism evidence="1 2">
    <name type="scientific">Mucuna pruriens</name>
    <name type="common">Velvet bean</name>
    <name type="synonym">Dolichos pruriens</name>
    <dbReference type="NCBI Taxonomy" id="157652"/>
    <lineage>
        <taxon>Eukaryota</taxon>
        <taxon>Viridiplantae</taxon>
        <taxon>Streptophyta</taxon>
        <taxon>Embryophyta</taxon>
        <taxon>Tracheophyta</taxon>
        <taxon>Spermatophyta</taxon>
        <taxon>Magnoliopsida</taxon>
        <taxon>eudicotyledons</taxon>
        <taxon>Gunneridae</taxon>
        <taxon>Pentapetalae</taxon>
        <taxon>rosids</taxon>
        <taxon>fabids</taxon>
        <taxon>Fabales</taxon>
        <taxon>Fabaceae</taxon>
        <taxon>Papilionoideae</taxon>
        <taxon>50 kb inversion clade</taxon>
        <taxon>NPAAA clade</taxon>
        <taxon>indigoferoid/millettioid clade</taxon>
        <taxon>Phaseoleae</taxon>
        <taxon>Mucuna</taxon>
    </lineage>
</organism>
<dbReference type="OrthoDB" id="1938551at2759"/>
<reference evidence="1" key="1">
    <citation type="submission" date="2018-05" db="EMBL/GenBank/DDBJ databases">
        <title>Draft genome of Mucuna pruriens seed.</title>
        <authorList>
            <person name="Nnadi N.E."/>
            <person name="Vos R."/>
            <person name="Hasami M.H."/>
            <person name="Devisetty U.K."/>
            <person name="Aguiy J.C."/>
        </authorList>
    </citation>
    <scope>NUCLEOTIDE SEQUENCE [LARGE SCALE GENOMIC DNA]</scope>
    <source>
        <strain evidence="1">JCA_2017</strain>
    </source>
</reference>
<dbReference type="EMBL" id="QJKJ01001317">
    <property type="protein sequence ID" value="RDY08241.1"/>
    <property type="molecule type" value="Genomic_DNA"/>
</dbReference>
<name>A0A371HZR0_MUCPR</name>
<accession>A0A371HZR0</accession>
<sequence length="179" mass="20493">MGIKEEVSPRLNGVIFPSLSWDQNEKLIISFDYEKIEDIIIDCDRNEIILDLMTLFFLLKFHFSTKFPRSFSSYLALIPRIKSPKIKGDCCPISLLECLYKIVAKVSMSSLRLIMDSAIANSQSSSIHRFRGFKIENNVSKLGTHDHMERNATFRVLYSKIVVGAATLMVSTPCYHHKK</sequence>
<comment type="caution">
    <text evidence="1">The sequence shown here is derived from an EMBL/GenBank/DDBJ whole genome shotgun (WGS) entry which is preliminary data.</text>
</comment>
<evidence type="ECO:0008006" key="3">
    <source>
        <dbReference type="Google" id="ProtNLM"/>
    </source>
</evidence>
<feature type="non-terminal residue" evidence="1">
    <location>
        <position position="1"/>
    </location>
</feature>
<dbReference type="Proteomes" id="UP000257109">
    <property type="component" value="Unassembled WGS sequence"/>
</dbReference>
<evidence type="ECO:0000313" key="2">
    <source>
        <dbReference type="Proteomes" id="UP000257109"/>
    </source>
</evidence>
<proteinExistence type="predicted"/>
<keyword evidence="2" id="KW-1185">Reference proteome</keyword>
<gene>
    <name evidence="1" type="ORF">CR513_07552</name>
</gene>
<dbReference type="AlphaFoldDB" id="A0A371HZR0"/>